<feature type="region of interest" description="Disordered" evidence="1">
    <location>
        <begin position="1"/>
        <end position="22"/>
    </location>
</feature>
<dbReference type="AlphaFoldDB" id="A0AAD6NFB9"/>
<dbReference type="EMBL" id="JAQGDS010000016">
    <property type="protein sequence ID" value="KAJ6255967.1"/>
    <property type="molecule type" value="Genomic_DNA"/>
</dbReference>
<feature type="compositionally biased region" description="Gly residues" evidence="1">
    <location>
        <begin position="86"/>
        <end position="99"/>
    </location>
</feature>
<protein>
    <submittedName>
        <fullName evidence="2">Uncharacterized protein</fullName>
    </submittedName>
</protein>
<proteinExistence type="predicted"/>
<comment type="caution">
    <text evidence="2">The sequence shown here is derived from an EMBL/GenBank/DDBJ whole genome shotgun (WGS) entry which is preliminary data.</text>
</comment>
<keyword evidence="3" id="KW-1185">Reference proteome</keyword>
<organism evidence="2 3">
    <name type="scientific">Drechslerella dactyloides</name>
    <name type="common">Nematode-trapping fungus</name>
    <name type="synonym">Arthrobotrys dactyloides</name>
    <dbReference type="NCBI Taxonomy" id="74499"/>
    <lineage>
        <taxon>Eukaryota</taxon>
        <taxon>Fungi</taxon>
        <taxon>Dikarya</taxon>
        <taxon>Ascomycota</taxon>
        <taxon>Pezizomycotina</taxon>
        <taxon>Orbiliomycetes</taxon>
        <taxon>Orbiliales</taxon>
        <taxon>Orbiliaceae</taxon>
        <taxon>Drechslerella</taxon>
    </lineage>
</organism>
<sequence>MENKHPQAVNADKKDKSFKSITRRMSVKAKAGLRTVSQSFKARSTATKKKSTLAHDTAVADDMQIGVREAGTVYKSPDAPDDGGKGGEGGGGGGGGGLGPFDRMKGGTIRLVPKSPIPSPVPP</sequence>
<dbReference type="Proteomes" id="UP001221413">
    <property type="component" value="Unassembled WGS sequence"/>
</dbReference>
<feature type="compositionally biased region" description="Basic and acidic residues" evidence="1">
    <location>
        <begin position="1"/>
        <end position="18"/>
    </location>
</feature>
<gene>
    <name evidence="2" type="ORF">Dda_9260</name>
</gene>
<name>A0AAD6NFB9_DREDA</name>
<accession>A0AAD6NFB9</accession>
<reference evidence="2" key="1">
    <citation type="submission" date="2023-01" db="EMBL/GenBank/DDBJ databases">
        <title>The chitinases involved in constricting ring structure development in the nematode-trapping fungus Drechslerella dactyloides.</title>
        <authorList>
            <person name="Wang R."/>
            <person name="Zhang L."/>
            <person name="Tang P."/>
            <person name="Li S."/>
            <person name="Liang L."/>
        </authorList>
    </citation>
    <scope>NUCLEOTIDE SEQUENCE</scope>
    <source>
        <strain evidence="2">YMF1.00031</strain>
    </source>
</reference>
<feature type="region of interest" description="Disordered" evidence="1">
    <location>
        <begin position="73"/>
        <end position="123"/>
    </location>
</feature>
<evidence type="ECO:0000313" key="3">
    <source>
        <dbReference type="Proteomes" id="UP001221413"/>
    </source>
</evidence>
<evidence type="ECO:0000313" key="2">
    <source>
        <dbReference type="EMBL" id="KAJ6255967.1"/>
    </source>
</evidence>
<evidence type="ECO:0000256" key="1">
    <source>
        <dbReference type="SAM" id="MobiDB-lite"/>
    </source>
</evidence>